<organism evidence="2 3">
    <name type="scientific">Culicoidibacter larvae</name>
    <dbReference type="NCBI Taxonomy" id="2579976"/>
    <lineage>
        <taxon>Bacteria</taxon>
        <taxon>Bacillati</taxon>
        <taxon>Bacillota</taxon>
        <taxon>Culicoidibacteria</taxon>
        <taxon>Culicoidibacterales</taxon>
        <taxon>Culicoidibacteraceae</taxon>
        <taxon>Culicoidibacter</taxon>
    </lineage>
</organism>
<dbReference type="AlphaFoldDB" id="A0A5R8QE12"/>
<keyword evidence="1" id="KW-1133">Transmembrane helix</keyword>
<keyword evidence="1" id="KW-0472">Membrane</keyword>
<feature type="transmembrane region" description="Helical" evidence="1">
    <location>
        <begin position="307"/>
        <end position="328"/>
    </location>
</feature>
<dbReference type="EMBL" id="VBWP01000003">
    <property type="protein sequence ID" value="TLG75444.1"/>
    <property type="molecule type" value="Genomic_DNA"/>
</dbReference>
<proteinExistence type="predicted"/>
<keyword evidence="3" id="KW-1185">Reference proteome</keyword>
<keyword evidence="1" id="KW-0812">Transmembrane</keyword>
<gene>
    <name evidence="2" type="ORF">FEZ08_05190</name>
</gene>
<dbReference type="RefSeq" id="WP_138190651.1">
    <property type="nucleotide sequence ID" value="NZ_VBWP01000003.1"/>
</dbReference>
<comment type="caution">
    <text evidence="2">The sequence shown here is derived from an EMBL/GenBank/DDBJ whole genome shotgun (WGS) entry which is preliminary data.</text>
</comment>
<evidence type="ECO:0000313" key="2">
    <source>
        <dbReference type="EMBL" id="TLG75444.1"/>
    </source>
</evidence>
<name>A0A5R8QE12_9FIRM</name>
<sequence>MDKFRFTKGIEELVDPIEVGTIHFFAPFSGMMPKKMQNHIVESSAKKMPHMGFVVEPYSYFLGYEIVDLAWAERLIPDNFRLVKSKLFDVDEPKYYCIFGCFNVHTSAFWGQRMEFYIIAEHKETGLLSWIIVDYDSNTISYDKAGGLVMPDCKHAVITTDFAGNVIVDMVKQDDSRALVFTSDITQGTTEALDQRLWLEGNFSVGYGRELSGNDDSVFALKFDPLEVEKALKLPLDSLQLELNSWYPGLFADKPSQLACFPYAQHFLSDSPGHASIIRNKEELIRESDAVDFDTMQVYSTKSMRTMFMWAAIIPMVIILILIVALILK</sequence>
<dbReference type="Proteomes" id="UP000306912">
    <property type="component" value="Unassembled WGS sequence"/>
</dbReference>
<dbReference type="InParanoid" id="A0A5R8QE12"/>
<dbReference type="OrthoDB" id="3193269at2"/>
<evidence type="ECO:0000256" key="1">
    <source>
        <dbReference type="SAM" id="Phobius"/>
    </source>
</evidence>
<reference evidence="2 3" key="1">
    <citation type="submission" date="2019-05" db="EMBL/GenBank/DDBJ databases">
        <title>Culicoidintestinum kansasii gen. nov., sp. nov. from the gastrointestinal tract of the biting midge, Culicoides sonorensis.</title>
        <authorList>
            <person name="Neupane S."/>
            <person name="Ghosh A."/>
            <person name="Gunther S."/>
            <person name="Martin K."/>
            <person name="Zurek L."/>
        </authorList>
    </citation>
    <scope>NUCLEOTIDE SEQUENCE [LARGE SCALE GENOMIC DNA]</scope>
    <source>
        <strain evidence="2 3">CS-1</strain>
    </source>
</reference>
<accession>A0A5R8QE12</accession>
<protein>
    <submittedName>
        <fullName evidence="2">Uncharacterized protein</fullName>
    </submittedName>
</protein>
<evidence type="ECO:0000313" key="3">
    <source>
        <dbReference type="Proteomes" id="UP000306912"/>
    </source>
</evidence>